<feature type="compositionally biased region" description="Basic and acidic residues" evidence="1">
    <location>
        <begin position="11"/>
        <end position="40"/>
    </location>
</feature>
<feature type="compositionally biased region" description="Low complexity" evidence="1">
    <location>
        <begin position="405"/>
        <end position="420"/>
    </location>
</feature>
<keyword evidence="3" id="KW-1185">Reference proteome</keyword>
<feature type="compositionally biased region" description="Low complexity" evidence="1">
    <location>
        <begin position="511"/>
        <end position="524"/>
    </location>
</feature>
<dbReference type="STRING" id="135208.A0A4Z0A9E2"/>
<feature type="region of interest" description="Disordered" evidence="1">
    <location>
        <begin position="1"/>
        <end position="205"/>
    </location>
</feature>
<evidence type="ECO:0000313" key="2">
    <source>
        <dbReference type="EMBL" id="TFY83160.1"/>
    </source>
</evidence>
<protein>
    <submittedName>
        <fullName evidence="2">Uncharacterized protein</fullName>
    </submittedName>
</protein>
<feature type="compositionally biased region" description="Pro residues" evidence="1">
    <location>
        <begin position="150"/>
        <end position="166"/>
    </location>
</feature>
<feature type="compositionally biased region" description="Polar residues" evidence="1">
    <location>
        <begin position="437"/>
        <end position="446"/>
    </location>
</feature>
<name>A0A4Z0A9E2_9AGAM</name>
<feature type="compositionally biased region" description="Basic and acidic residues" evidence="1">
    <location>
        <begin position="255"/>
        <end position="273"/>
    </location>
</feature>
<feature type="region of interest" description="Disordered" evidence="1">
    <location>
        <begin position="300"/>
        <end position="573"/>
    </location>
</feature>
<feature type="compositionally biased region" description="Low complexity" evidence="1">
    <location>
        <begin position="447"/>
        <end position="461"/>
    </location>
</feature>
<evidence type="ECO:0000313" key="3">
    <source>
        <dbReference type="Proteomes" id="UP000298061"/>
    </source>
</evidence>
<feature type="region of interest" description="Disordered" evidence="1">
    <location>
        <begin position="255"/>
        <end position="278"/>
    </location>
</feature>
<feature type="compositionally biased region" description="Polar residues" evidence="1">
    <location>
        <begin position="44"/>
        <end position="67"/>
    </location>
</feature>
<organism evidence="2 3">
    <name type="scientific">Hericium alpestre</name>
    <dbReference type="NCBI Taxonomy" id="135208"/>
    <lineage>
        <taxon>Eukaryota</taxon>
        <taxon>Fungi</taxon>
        <taxon>Dikarya</taxon>
        <taxon>Basidiomycota</taxon>
        <taxon>Agaricomycotina</taxon>
        <taxon>Agaricomycetes</taxon>
        <taxon>Russulales</taxon>
        <taxon>Hericiaceae</taxon>
        <taxon>Hericium</taxon>
    </lineage>
</organism>
<dbReference type="Proteomes" id="UP000298061">
    <property type="component" value="Unassembled WGS sequence"/>
</dbReference>
<dbReference type="OrthoDB" id="3269842at2759"/>
<dbReference type="EMBL" id="SFCI01000048">
    <property type="protein sequence ID" value="TFY83160.1"/>
    <property type="molecule type" value="Genomic_DNA"/>
</dbReference>
<reference evidence="2 3" key="1">
    <citation type="submission" date="2019-02" db="EMBL/GenBank/DDBJ databases">
        <title>Genome sequencing of the rare red list fungi Hericium alpestre (H. flagellum).</title>
        <authorList>
            <person name="Buettner E."/>
            <person name="Kellner H."/>
        </authorList>
    </citation>
    <scope>NUCLEOTIDE SEQUENCE [LARGE SCALE GENOMIC DNA]</scope>
    <source>
        <strain evidence="2 3">DSM 108284</strain>
    </source>
</reference>
<feature type="compositionally biased region" description="Basic and acidic residues" evidence="1">
    <location>
        <begin position="101"/>
        <end position="111"/>
    </location>
</feature>
<accession>A0A4Z0A9E2</accession>
<dbReference type="AlphaFoldDB" id="A0A4Z0A9E2"/>
<feature type="compositionally biased region" description="Low complexity" evidence="1">
    <location>
        <begin position="552"/>
        <end position="561"/>
    </location>
</feature>
<feature type="compositionally biased region" description="Low complexity" evidence="1">
    <location>
        <begin position="346"/>
        <end position="376"/>
    </location>
</feature>
<comment type="caution">
    <text evidence="2">The sequence shown here is derived from an EMBL/GenBank/DDBJ whole genome shotgun (WGS) entry which is preliminary data.</text>
</comment>
<sequence length="592" mass="63706">MLSDAELEAQAQRERDKSRREAERILTQEAEERRMMEDKVMTMLQMSSKEPPTRSQTLPADSSSPKTPQKEKEGPSWWIAAKNRLTPTKEPLTPAQQIIQEAKEKEKQEKKAAKRDRPRSKSRERTPEWPSSAEKKFADPAFLNLAIPRAPAPPSRRPVPGSPSSPTPGSNKQGNSLPASLAPSPLRSNDGHASSPSREAPPLYAQFNAQGTLDVGPTLLTIAKRFEKLEKWTVGHVRALEERMSDVERWLVEKEKEKEDEAAAREEDEHHGLPEGVDLAMNEMRDEIVELQGRIGELGREMARMATAPANLSSGPSRSPGPISSAPQQNSTIVVHSLPPVGSIASPPRRVPSVTSPQRRNSMSPSFVPPSASASAHTPRTRLPYPTGDYATPPESVVLSQGVFSPTNSPPSSLNSNTRTRPISIAGLPSLGANPLANPSQPSLSGLPNSISPSTSPSNLPAPKLVRQNGSTSPSSSLNAPKTTPPRPSSISPTPRKRYTVALGGPIMKGSLSDSTSYPSSPGPMHSDLPDDEDDYDETIGKSAAARMSIYSTTTASDASPSPSPSPRPTRATNPLMQALTVCITADPCMPC</sequence>
<evidence type="ECO:0000256" key="1">
    <source>
        <dbReference type="SAM" id="MobiDB-lite"/>
    </source>
</evidence>
<feature type="compositionally biased region" description="Polar residues" evidence="1">
    <location>
        <begin position="468"/>
        <end position="480"/>
    </location>
</feature>
<feature type="compositionally biased region" description="Basic and acidic residues" evidence="1">
    <location>
        <begin position="119"/>
        <end position="138"/>
    </location>
</feature>
<proteinExistence type="predicted"/>
<feature type="compositionally biased region" description="Low complexity" evidence="1">
    <location>
        <begin position="313"/>
        <end position="327"/>
    </location>
</feature>
<gene>
    <name evidence="2" type="ORF">EWM64_g852</name>
</gene>